<keyword evidence="1" id="KW-0812">Transmembrane</keyword>
<comment type="caution">
    <text evidence="2">The sequence shown here is derived from an EMBL/GenBank/DDBJ whole genome shotgun (WGS) entry which is preliminary data.</text>
</comment>
<dbReference type="EMBL" id="NITZ01000025">
    <property type="protein sequence ID" value="PHM46927.1"/>
    <property type="molecule type" value="Genomic_DNA"/>
</dbReference>
<organism evidence="2 3">
    <name type="scientific">Xenorhabdus miraniensis</name>
    <dbReference type="NCBI Taxonomy" id="351674"/>
    <lineage>
        <taxon>Bacteria</taxon>
        <taxon>Pseudomonadati</taxon>
        <taxon>Pseudomonadota</taxon>
        <taxon>Gammaproteobacteria</taxon>
        <taxon>Enterobacterales</taxon>
        <taxon>Morganellaceae</taxon>
        <taxon>Xenorhabdus</taxon>
    </lineage>
</organism>
<keyword evidence="1" id="KW-0472">Membrane</keyword>
<proteinExistence type="predicted"/>
<keyword evidence="3" id="KW-1185">Reference proteome</keyword>
<evidence type="ECO:0000256" key="1">
    <source>
        <dbReference type="SAM" id="Phobius"/>
    </source>
</evidence>
<evidence type="ECO:0000313" key="3">
    <source>
        <dbReference type="Proteomes" id="UP000221980"/>
    </source>
</evidence>
<dbReference type="Proteomes" id="UP000221980">
    <property type="component" value="Unassembled WGS sequence"/>
</dbReference>
<gene>
    <name evidence="2" type="ORF">Xmir_03722</name>
</gene>
<evidence type="ECO:0000313" key="2">
    <source>
        <dbReference type="EMBL" id="PHM46927.1"/>
    </source>
</evidence>
<dbReference type="OrthoDB" id="6444800at2"/>
<feature type="transmembrane region" description="Helical" evidence="1">
    <location>
        <begin position="72"/>
        <end position="95"/>
    </location>
</feature>
<dbReference type="RefSeq" id="WP_099115614.1">
    <property type="nucleotide sequence ID" value="NZ_CAWNQI010000057.1"/>
</dbReference>
<reference evidence="2 3" key="1">
    <citation type="journal article" date="2017" name="Nat. Microbiol.">
        <title>Natural product diversity associated with the nematode symbionts Photorhabdus and Xenorhabdus.</title>
        <authorList>
            <person name="Tobias N.J."/>
            <person name="Wolff H."/>
            <person name="Djahanschiri B."/>
            <person name="Grundmann F."/>
            <person name="Kronenwerth M."/>
            <person name="Shi Y.M."/>
            <person name="Simonyi S."/>
            <person name="Grun P."/>
            <person name="Shapiro-Ilan D."/>
            <person name="Pidot S.J."/>
            <person name="Stinear T.P."/>
            <person name="Ebersberger I."/>
            <person name="Bode H.B."/>
        </authorList>
    </citation>
    <scope>NUCLEOTIDE SEQUENCE [LARGE SCALE GENOMIC DNA]</scope>
    <source>
        <strain evidence="2 3">DSM 17902</strain>
    </source>
</reference>
<name>A0A2D0JKW8_9GAMM</name>
<sequence>MNSEKIEELMEKSGFTFKDIKLLKSINKKNNTTLLNELIELERRFYRSLFALLFVFFVAACIFLIAGKMNLIGFFISLVLTIPLALYITAFKLSYKSFIFMKKYKRLI</sequence>
<dbReference type="AlphaFoldDB" id="A0A2D0JKW8"/>
<feature type="transmembrane region" description="Helical" evidence="1">
    <location>
        <begin position="45"/>
        <end position="66"/>
    </location>
</feature>
<accession>A0A2D0JKW8</accession>
<keyword evidence="1" id="KW-1133">Transmembrane helix</keyword>
<protein>
    <submittedName>
        <fullName evidence="2">Uncharacterized protein</fullName>
    </submittedName>
</protein>